<evidence type="ECO:0000259" key="4">
    <source>
        <dbReference type="Pfam" id="PF18204"/>
    </source>
</evidence>
<dbReference type="Pfam" id="PF18204">
    <property type="entry name" value="PGF-CTERM"/>
    <property type="match status" value="1"/>
</dbReference>
<dbReference type="InterPro" id="IPR055913">
    <property type="entry name" value="DUF7490"/>
</dbReference>
<name>A0ABD5VA31_9EURY</name>
<evidence type="ECO:0000313" key="7">
    <source>
        <dbReference type="Proteomes" id="UP001596395"/>
    </source>
</evidence>
<dbReference type="AlphaFoldDB" id="A0ABD5VA31"/>
<dbReference type="InterPro" id="IPR026371">
    <property type="entry name" value="PGF_CTERM"/>
</dbReference>
<evidence type="ECO:0000259" key="5">
    <source>
        <dbReference type="Pfam" id="PF24318"/>
    </source>
</evidence>
<feature type="region of interest" description="Disordered" evidence="2">
    <location>
        <begin position="271"/>
        <end position="321"/>
    </location>
</feature>
<keyword evidence="3" id="KW-0472">Membrane</keyword>
<dbReference type="GO" id="GO:0005886">
    <property type="term" value="C:plasma membrane"/>
    <property type="evidence" value="ECO:0007669"/>
    <property type="project" value="UniProtKB-SubCell"/>
</dbReference>
<keyword evidence="7" id="KW-1185">Reference proteome</keyword>
<feature type="transmembrane region" description="Helical" evidence="3">
    <location>
        <begin position="323"/>
        <end position="340"/>
    </location>
</feature>
<dbReference type="Pfam" id="PF24318">
    <property type="entry name" value="DUF7490"/>
    <property type="match status" value="2"/>
</dbReference>
<evidence type="ECO:0000256" key="1">
    <source>
        <dbReference type="ARBA" id="ARBA00022729"/>
    </source>
</evidence>
<organism evidence="6 7">
    <name type="scientific">Halorubellus litoreus</name>
    <dbReference type="NCBI Taxonomy" id="755308"/>
    <lineage>
        <taxon>Archaea</taxon>
        <taxon>Methanobacteriati</taxon>
        <taxon>Methanobacteriota</taxon>
        <taxon>Stenosarchaea group</taxon>
        <taxon>Halobacteria</taxon>
        <taxon>Halobacteriales</taxon>
        <taxon>Halorubellaceae</taxon>
        <taxon>Halorubellus</taxon>
    </lineage>
</organism>
<evidence type="ECO:0000256" key="3">
    <source>
        <dbReference type="SAM" id="Phobius"/>
    </source>
</evidence>
<reference evidence="6 7" key="1">
    <citation type="journal article" date="2019" name="Int. J. Syst. Evol. Microbiol.">
        <title>The Global Catalogue of Microorganisms (GCM) 10K type strain sequencing project: providing services to taxonomists for standard genome sequencing and annotation.</title>
        <authorList>
            <consortium name="The Broad Institute Genomics Platform"/>
            <consortium name="The Broad Institute Genome Sequencing Center for Infectious Disease"/>
            <person name="Wu L."/>
            <person name="Ma J."/>
        </authorList>
    </citation>
    <scope>NUCLEOTIDE SEQUENCE [LARGE SCALE GENOMIC DNA]</scope>
    <source>
        <strain evidence="6 7">GX26</strain>
    </source>
</reference>
<dbReference type="GO" id="GO:0030115">
    <property type="term" value="C:S-layer"/>
    <property type="evidence" value="ECO:0007669"/>
    <property type="project" value="UniProtKB-SubCell"/>
</dbReference>
<comment type="caution">
    <text evidence="6">The sequence shown here is derived from an EMBL/GenBank/DDBJ whole genome shotgun (WGS) entry which is preliminary data.</text>
</comment>
<dbReference type="EMBL" id="JBHSXN010000001">
    <property type="protein sequence ID" value="MFC6951891.1"/>
    <property type="molecule type" value="Genomic_DNA"/>
</dbReference>
<protein>
    <submittedName>
        <fullName evidence="6">PGF-CTERM sorting domain-containing protein</fullName>
    </submittedName>
</protein>
<evidence type="ECO:0000313" key="6">
    <source>
        <dbReference type="EMBL" id="MFC6951891.1"/>
    </source>
</evidence>
<dbReference type="RefSeq" id="WP_336348899.1">
    <property type="nucleotide sequence ID" value="NZ_JAZAQL010000001.1"/>
</dbReference>
<proteinExistence type="predicted"/>
<gene>
    <name evidence="6" type="ORF">ACFQGB_03360</name>
</gene>
<dbReference type="NCBIfam" id="TIGR04126">
    <property type="entry name" value="PGF_CTERM"/>
    <property type="match status" value="1"/>
</dbReference>
<feature type="domain" description="DUF7490" evidence="5">
    <location>
        <begin position="45"/>
        <end position="148"/>
    </location>
</feature>
<keyword evidence="3" id="KW-1133">Transmembrane helix</keyword>
<dbReference type="Proteomes" id="UP001596395">
    <property type="component" value="Unassembled WGS sequence"/>
</dbReference>
<keyword evidence="1" id="KW-0732">Signal</keyword>
<feature type="domain" description="DUF7490" evidence="5">
    <location>
        <begin position="169"/>
        <end position="269"/>
    </location>
</feature>
<accession>A0ABD5VA31</accession>
<evidence type="ECO:0000256" key="2">
    <source>
        <dbReference type="SAM" id="MobiDB-lite"/>
    </source>
</evidence>
<feature type="domain" description="PGF-CTERM archaeal protein-sorting signal" evidence="4">
    <location>
        <begin position="321"/>
        <end position="341"/>
    </location>
</feature>
<sequence>MRTESLLLGVVALAVVLGVGVAVGVPGALDPPEDTPDRPEKPAMVDVVEMTIAPGDVGGENATLRVRPFLAQRGGAAENVTVLLRAVDHDTGFVAATQRLSYGTLDGDVTRSREGALTVARQGGYDVQAIVYVNGSRVETGVRDVDGVGTLTPDYRDTPLQFQDFDAGLPVIEYSIDAVENNRSTLSVSTYLTNTGDRTVDDLELVLTARQNGSNVVADRTTVELGAVGSGKTVQPTGTIVVPDDYNYYLDAVLWRDGTVVATARSTANLAPGTGLRVDDNTTTDDDEGFQASDFESTESGREEGTEEPLTETQAGGSGGQPGFGVAVAVVALVAAALIARTRQ</sequence>
<keyword evidence="3" id="KW-0812">Transmembrane</keyword>